<sequence length="1160" mass="132710">MDDLVPKKSHRTRQAGPTMRKKAELDKKKRGVTDSKQRNPRAFAVKSAVKAKRSQNRSMEKEQRRLHIPTIDRTYGEPPPYVVVVQGPPGVGKSLVIKSLVKHFTHQNLPEVRGPITIVTAKRRRIQFVECPNDINGMIDCAKVADLALLLIDGSYGFEMETFEFLNIMQVHGFPKVMGVLTHLDEFKDVKKLRKTKSRLKHRFWTEIYNGAKLFYLSGLIHGKYTQREIHNLSRFISVIKFHPLTWRTSHPYVLADRLEDVTPPEKVQMDKKCDRNITLYGYLRGCNLKKGTKVHIAGVGDYSLAGVTALSDPCPLPSAAKKKGLRDKEKLFHAPMSGIGELVYDKDAVYIDINDHLVQFSKAEDGKGEPTNKGKGKDAGEDMIKSLQNTKYSVDEKLEKTFINLFGKKTSASSEKKLVAEDELEGTDTESSHESQSGDDAEDDVENNDSKIKQKTEIHGGRLRRKAIFKDESDATDSDEDEDDAKEAEDVESDENEVEDSGDDSVSDSSEDESGGYQIDDRDLGNISKWKEPLKEEGRKKKPNLMQIVYGASGSSDTALMNENRENSDDEESDDEDFFKPKGEQIKKLGGGWDVGYVNSEECSKFVNYGNLKNWKEKEVCESIRDRFTTGDWSTAGLRNKKSGAGDEGEDGELYGDFEDLETGEKHNSHENMESGEDQNENAEDMQRRLKKLALRAQFDAKCNKSELEEDDSDKGEGNNLHNSQAKEPGYIDKLKEEIELRKQMNLLELNDLDDDARIEIEGFRTGTYVRLEIHNVPYEMVDFFDPCHPVLVGGIGIGEDNAGYMQARLKRHRWHKKVLKTRDPIIVSIGWRRYQTIPVYAIEDRNGRHRMLKYTPEHMHCLAMFWGPLVPPNTGFVTFQNLANNQAGFRITATSVVLEFNHQVRIAKKIKLVGHPCKIKKKTAFIKDMFTSDLEIARFEGSAVRTVSGIRGQVKKAAKNMLENNAQEGIARCTFEDQILMSDIVFLRAWTTVEVPQFYNPLTTALQPRDKTWKGMKTFGQLRSEQNIPIPVNKDSLYKPITRKTRKFNPLVIPKKLQEALPFGSKPKNKPKRQPLDRKRAVVMEGKELREYVIAQQYNLINKVKTKKRQEKEKVKRKQYEVEKAKKEEISKKRNREERRERYRTEDKQKKKMRRSQD</sequence>
<dbReference type="InterPro" id="IPR027417">
    <property type="entry name" value="P-loop_NTPase"/>
</dbReference>
<dbReference type="InterPro" id="IPR012948">
    <property type="entry name" value="AARP2CN"/>
</dbReference>
<feature type="compositionally biased region" description="Acidic residues" evidence="11">
    <location>
        <begin position="648"/>
        <end position="663"/>
    </location>
</feature>
<proteinExistence type="inferred from homology"/>
<evidence type="ECO:0000259" key="12">
    <source>
        <dbReference type="PROSITE" id="PS51714"/>
    </source>
</evidence>
<evidence type="ECO:0000256" key="5">
    <source>
        <dbReference type="ARBA" id="ARBA00022801"/>
    </source>
</evidence>
<keyword evidence="4" id="KW-0547">Nucleotide-binding</keyword>
<feature type="compositionally biased region" description="Basic and acidic residues" evidence="11">
    <location>
        <begin position="449"/>
        <end position="461"/>
    </location>
</feature>
<feature type="compositionally biased region" description="Basic and acidic residues" evidence="11">
    <location>
        <begin position="1112"/>
        <end position="1160"/>
    </location>
</feature>
<dbReference type="Gramene" id="KFK42987">
    <property type="protein sequence ID" value="KFK42987"/>
    <property type="gene ID" value="AALP_AA1G064900"/>
</dbReference>
<feature type="region of interest" description="Disordered" evidence="11">
    <location>
        <begin position="363"/>
        <end position="382"/>
    </location>
</feature>
<gene>
    <name evidence="13" type="ordered locus">AALP_Aa1g064900</name>
</gene>
<dbReference type="GO" id="GO:0005524">
    <property type="term" value="F:ATP binding"/>
    <property type="evidence" value="ECO:0007669"/>
    <property type="project" value="UniProtKB-KW"/>
</dbReference>
<feature type="region of interest" description="Disordered" evidence="11">
    <location>
        <begin position="1108"/>
        <end position="1160"/>
    </location>
</feature>
<dbReference type="PANTHER" id="PTHR12858">
    <property type="entry name" value="RIBOSOME BIOGENESIS PROTEIN"/>
    <property type="match status" value="1"/>
</dbReference>
<name>A0A087HLI5_ARAAL</name>
<keyword evidence="3" id="KW-0597">Phosphoprotein</keyword>
<dbReference type="OrthoDB" id="10260897at2759"/>
<dbReference type="SUPFAM" id="SSF52540">
    <property type="entry name" value="P-loop containing nucleoside triphosphate hydrolases"/>
    <property type="match status" value="1"/>
</dbReference>
<dbReference type="GO" id="GO:0005525">
    <property type="term" value="F:GTP binding"/>
    <property type="evidence" value="ECO:0007669"/>
    <property type="project" value="UniProtKB-KW"/>
</dbReference>
<feature type="domain" description="Bms1-type G" evidence="12">
    <location>
        <begin position="78"/>
        <end position="243"/>
    </location>
</feature>
<keyword evidence="8" id="KW-0539">Nucleus</keyword>
<dbReference type="GO" id="GO:0034511">
    <property type="term" value="F:U3 snoRNA binding"/>
    <property type="evidence" value="ECO:0007669"/>
    <property type="project" value="TreeGrafter"/>
</dbReference>
<reference evidence="14" key="1">
    <citation type="journal article" date="2015" name="Nat. Plants">
        <title>Genome expansion of Arabis alpina linked with retrotransposition and reduced symmetric DNA methylation.</title>
        <authorList>
            <person name="Willing E.M."/>
            <person name="Rawat V."/>
            <person name="Mandakova T."/>
            <person name="Maumus F."/>
            <person name="James G.V."/>
            <person name="Nordstroem K.J."/>
            <person name="Becker C."/>
            <person name="Warthmann N."/>
            <person name="Chica C."/>
            <person name="Szarzynska B."/>
            <person name="Zytnicki M."/>
            <person name="Albani M.C."/>
            <person name="Kiefer C."/>
            <person name="Bergonzi S."/>
            <person name="Castaings L."/>
            <person name="Mateos J.L."/>
            <person name="Berns M.C."/>
            <person name="Bujdoso N."/>
            <person name="Piofczyk T."/>
            <person name="de Lorenzo L."/>
            <person name="Barrero-Sicilia C."/>
            <person name="Mateos I."/>
            <person name="Piednoel M."/>
            <person name="Hagmann J."/>
            <person name="Chen-Min-Tao R."/>
            <person name="Iglesias-Fernandez R."/>
            <person name="Schuster S.C."/>
            <person name="Alonso-Blanco C."/>
            <person name="Roudier F."/>
            <person name="Carbonero P."/>
            <person name="Paz-Ares J."/>
            <person name="Davis S.J."/>
            <person name="Pecinka A."/>
            <person name="Quesneville H."/>
            <person name="Colot V."/>
            <person name="Lysak M.A."/>
            <person name="Weigel D."/>
            <person name="Coupland G."/>
            <person name="Schneeberger K."/>
        </authorList>
    </citation>
    <scope>NUCLEOTIDE SEQUENCE [LARGE SCALE GENOMIC DNA]</scope>
    <source>
        <strain evidence="14">cv. Pajares</strain>
    </source>
</reference>
<dbReference type="SMART" id="SM00785">
    <property type="entry name" value="AARP2CN"/>
    <property type="match status" value="1"/>
</dbReference>
<evidence type="ECO:0000256" key="11">
    <source>
        <dbReference type="SAM" id="MobiDB-lite"/>
    </source>
</evidence>
<feature type="compositionally biased region" description="Acidic residues" evidence="11">
    <location>
        <begin position="475"/>
        <end position="515"/>
    </location>
</feature>
<dbReference type="PROSITE" id="PS51714">
    <property type="entry name" value="G_BMS1"/>
    <property type="match status" value="1"/>
</dbReference>
<feature type="region of interest" description="Disordered" evidence="11">
    <location>
        <begin position="633"/>
        <end position="686"/>
    </location>
</feature>
<dbReference type="OMA" id="KLHVPMV"/>
<dbReference type="eggNOG" id="KOG1951">
    <property type="taxonomic scope" value="Eukaryota"/>
</dbReference>
<evidence type="ECO:0000256" key="3">
    <source>
        <dbReference type="ARBA" id="ARBA00022553"/>
    </source>
</evidence>
<feature type="compositionally biased region" description="Basic and acidic residues" evidence="11">
    <location>
        <begin position="520"/>
        <end position="540"/>
    </location>
</feature>
<dbReference type="GO" id="GO:0000479">
    <property type="term" value="P:endonucleolytic cleavage of tricistronic rRNA transcript (SSU-rRNA, 5.8S rRNA, LSU-rRNA)"/>
    <property type="evidence" value="ECO:0007669"/>
    <property type="project" value="TreeGrafter"/>
</dbReference>
<keyword evidence="14" id="KW-1185">Reference proteome</keyword>
<evidence type="ECO:0000256" key="6">
    <source>
        <dbReference type="ARBA" id="ARBA00022840"/>
    </source>
</evidence>
<dbReference type="AlphaFoldDB" id="A0A087HLI5"/>
<comment type="catalytic activity">
    <reaction evidence="9">
        <text>GTP + H2O = GDP + phosphate + H(+)</text>
        <dbReference type="Rhea" id="RHEA:19669"/>
        <dbReference type="ChEBI" id="CHEBI:15377"/>
        <dbReference type="ChEBI" id="CHEBI:15378"/>
        <dbReference type="ChEBI" id="CHEBI:37565"/>
        <dbReference type="ChEBI" id="CHEBI:43474"/>
        <dbReference type="ChEBI" id="CHEBI:58189"/>
    </reaction>
    <physiologicalReaction direction="left-to-right" evidence="9">
        <dbReference type="Rhea" id="RHEA:19670"/>
    </physiologicalReaction>
</comment>
<dbReference type="EMBL" id="CM002869">
    <property type="protein sequence ID" value="KFK42987.1"/>
    <property type="molecule type" value="Genomic_DNA"/>
</dbReference>
<protein>
    <recommendedName>
        <fullName evidence="12">Bms1-type G domain-containing protein</fullName>
    </recommendedName>
</protein>
<keyword evidence="2" id="KW-0690">Ribosome biogenesis</keyword>
<evidence type="ECO:0000256" key="8">
    <source>
        <dbReference type="ARBA" id="ARBA00023242"/>
    </source>
</evidence>
<evidence type="ECO:0000256" key="7">
    <source>
        <dbReference type="ARBA" id="ARBA00023134"/>
    </source>
</evidence>
<dbReference type="InterPro" id="IPR030387">
    <property type="entry name" value="G_Bms1/Tsr1_dom"/>
</dbReference>
<feature type="compositionally biased region" description="Acidic residues" evidence="11">
    <location>
        <begin position="438"/>
        <end position="448"/>
    </location>
</feature>
<dbReference type="InterPro" id="IPR039761">
    <property type="entry name" value="Bms1/Tsr1"/>
</dbReference>
<evidence type="ECO:0000256" key="10">
    <source>
        <dbReference type="ARBA" id="ARBA00061391"/>
    </source>
</evidence>
<dbReference type="CDD" id="cd01882">
    <property type="entry name" value="BMS1"/>
    <property type="match status" value="1"/>
</dbReference>
<dbReference type="InterPro" id="IPR007034">
    <property type="entry name" value="BMS1_TSR1_C"/>
</dbReference>
<dbReference type="GO" id="GO:0000462">
    <property type="term" value="P:maturation of SSU-rRNA from tricistronic rRNA transcript (SSU-rRNA, 5.8S rRNA, LSU-rRNA)"/>
    <property type="evidence" value="ECO:0007669"/>
    <property type="project" value="TreeGrafter"/>
</dbReference>
<accession>A0A087HLI5</accession>
<dbReference type="Pfam" id="PF08142">
    <property type="entry name" value="AARP2CN"/>
    <property type="match status" value="1"/>
</dbReference>
<dbReference type="SMART" id="SM01362">
    <property type="entry name" value="DUF663"/>
    <property type="match status" value="1"/>
</dbReference>
<comment type="subcellular location">
    <subcellularLocation>
        <location evidence="1">Nucleus</location>
        <location evidence="1">Nucleolus</location>
    </subcellularLocation>
</comment>
<dbReference type="Pfam" id="PF04950">
    <property type="entry name" value="RIBIOP_C"/>
    <property type="match status" value="1"/>
</dbReference>
<evidence type="ECO:0000256" key="1">
    <source>
        <dbReference type="ARBA" id="ARBA00004604"/>
    </source>
</evidence>
<feature type="compositionally biased region" description="Acidic residues" evidence="11">
    <location>
        <begin position="569"/>
        <end position="578"/>
    </location>
</feature>
<dbReference type="FunFam" id="3.40.50.300:FF:000105">
    <property type="entry name" value="BMS1 ribosome biogenesis factor"/>
    <property type="match status" value="1"/>
</dbReference>
<dbReference type="GO" id="GO:0030686">
    <property type="term" value="C:90S preribosome"/>
    <property type="evidence" value="ECO:0007669"/>
    <property type="project" value="TreeGrafter"/>
</dbReference>
<keyword evidence="7" id="KW-0342">GTP-binding</keyword>
<dbReference type="GO" id="GO:0005654">
    <property type="term" value="C:nucleoplasm"/>
    <property type="evidence" value="ECO:0007669"/>
    <property type="project" value="UniProtKB-ARBA"/>
</dbReference>
<feature type="compositionally biased region" description="Acidic residues" evidence="11">
    <location>
        <begin position="675"/>
        <end position="685"/>
    </location>
</feature>
<evidence type="ECO:0000256" key="9">
    <source>
        <dbReference type="ARBA" id="ARBA00049117"/>
    </source>
</evidence>
<dbReference type="Proteomes" id="UP000029120">
    <property type="component" value="Chromosome 1"/>
</dbReference>
<keyword evidence="6" id="KW-0067">ATP-binding</keyword>
<feature type="region of interest" description="Disordered" evidence="11">
    <location>
        <begin position="415"/>
        <end position="581"/>
    </location>
</feature>
<evidence type="ECO:0000256" key="2">
    <source>
        <dbReference type="ARBA" id="ARBA00022517"/>
    </source>
</evidence>
<organism evidence="13 14">
    <name type="scientific">Arabis alpina</name>
    <name type="common">Alpine rock-cress</name>
    <dbReference type="NCBI Taxonomy" id="50452"/>
    <lineage>
        <taxon>Eukaryota</taxon>
        <taxon>Viridiplantae</taxon>
        <taxon>Streptophyta</taxon>
        <taxon>Embryophyta</taxon>
        <taxon>Tracheophyta</taxon>
        <taxon>Spermatophyta</taxon>
        <taxon>Magnoliopsida</taxon>
        <taxon>eudicotyledons</taxon>
        <taxon>Gunneridae</taxon>
        <taxon>Pentapetalae</taxon>
        <taxon>rosids</taxon>
        <taxon>malvids</taxon>
        <taxon>Brassicales</taxon>
        <taxon>Brassicaceae</taxon>
        <taxon>Arabideae</taxon>
        <taxon>Arabis</taxon>
    </lineage>
</organism>
<evidence type="ECO:0000313" key="13">
    <source>
        <dbReference type="EMBL" id="KFK42987.1"/>
    </source>
</evidence>
<dbReference type="Gene3D" id="3.40.50.300">
    <property type="entry name" value="P-loop containing nucleotide triphosphate hydrolases"/>
    <property type="match status" value="1"/>
</dbReference>
<comment type="similarity">
    <text evidence="10">Belongs to the TRAFAC class translation factor GTPase superfamily. Bms1-like GTPase family. BMS1 subfamily.</text>
</comment>
<feature type="region of interest" description="Disordered" evidence="11">
    <location>
        <begin position="1061"/>
        <end position="1083"/>
    </location>
</feature>
<dbReference type="PANTHER" id="PTHR12858:SF2">
    <property type="entry name" value="RIBOSOME BIOGENESIS PROTEIN BMS1 HOMOLOG"/>
    <property type="match status" value="1"/>
</dbReference>
<keyword evidence="5" id="KW-0378">Hydrolase</keyword>
<dbReference type="InterPro" id="IPR037875">
    <property type="entry name" value="Bms1_N"/>
</dbReference>
<feature type="compositionally biased region" description="Basic and acidic residues" evidence="11">
    <location>
        <begin position="21"/>
        <end position="37"/>
    </location>
</feature>
<feature type="region of interest" description="Disordered" evidence="11">
    <location>
        <begin position="706"/>
        <end position="730"/>
    </location>
</feature>
<feature type="region of interest" description="Disordered" evidence="11">
    <location>
        <begin position="1"/>
        <end position="64"/>
    </location>
</feature>
<feature type="compositionally biased region" description="Basic and acidic residues" evidence="11">
    <location>
        <begin position="664"/>
        <end position="674"/>
    </location>
</feature>
<evidence type="ECO:0000256" key="4">
    <source>
        <dbReference type="ARBA" id="ARBA00022741"/>
    </source>
</evidence>
<evidence type="ECO:0000313" key="14">
    <source>
        <dbReference type="Proteomes" id="UP000029120"/>
    </source>
</evidence>
<dbReference type="GO" id="GO:0032040">
    <property type="term" value="C:small-subunit processome"/>
    <property type="evidence" value="ECO:0007669"/>
    <property type="project" value="UniProtKB-ARBA"/>
</dbReference>
<dbReference type="GO" id="GO:0003924">
    <property type="term" value="F:GTPase activity"/>
    <property type="evidence" value="ECO:0007669"/>
    <property type="project" value="TreeGrafter"/>
</dbReference>